<keyword evidence="2" id="KW-0732">Signal</keyword>
<reference evidence="3 4" key="1">
    <citation type="submission" date="2021-04" db="EMBL/GenBank/DDBJ databases">
        <title>Mariniflexile gromovii gen. nov., sp. nov., a gliding bacterium isolated from the sea urchin Strongylocentrotus intermedius.</title>
        <authorList>
            <person name="Ko S."/>
            <person name="Le V."/>
            <person name="Ahn C.-Y."/>
            <person name="Oh H.-M."/>
        </authorList>
    </citation>
    <scope>NUCLEOTIDE SEQUENCE [LARGE SCALE GENOMIC DNA]</scope>
    <source>
        <strain evidence="3 4">KCTC 12570</strain>
    </source>
</reference>
<dbReference type="EMBL" id="JAGJCB010000011">
    <property type="protein sequence ID" value="MBP0904614.1"/>
    <property type="molecule type" value="Genomic_DNA"/>
</dbReference>
<feature type="chain" id="PRO_5046661108" evidence="2">
    <location>
        <begin position="20"/>
        <end position="52"/>
    </location>
</feature>
<keyword evidence="4" id="KW-1185">Reference proteome</keyword>
<evidence type="ECO:0000313" key="4">
    <source>
        <dbReference type="Proteomes" id="UP000670776"/>
    </source>
</evidence>
<feature type="signal peptide" evidence="2">
    <location>
        <begin position="1"/>
        <end position="19"/>
    </location>
</feature>
<dbReference type="PROSITE" id="PS51257">
    <property type="entry name" value="PROKAR_LIPOPROTEIN"/>
    <property type="match status" value="1"/>
</dbReference>
<evidence type="ECO:0000256" key="1">
    <source>
        <dbReference type="SAM" id="MobiDB-lite"/>
    </source>
</evidence>
<feature type="compositionally biased region" description="Low complexity" evidence="1">
    <location>
        <begin position="40"/>
        <end position="52"/>
    </location>
</feature>
<feature type="compositionally biased region" description="Polar residues" evidence="1">
    <location>
        <begin position="24"/>
        <end position="39"/>
    </location>
</feature>
<evidence type="ECO:0000256" key="2">
    <source>
        <dbReference type="SAM" id="SignalP"/>
    </source>
</evidence>
<sequence>MKTLKLIFSIIVLSTIVQSCTPQSLNDNQTSVLENTQATGDDGSSNDDGSKP</sequence>
<accession>A0ABS4BVK3</accession>
<feature type="region of interest" description="Disordered" evidence="1">
    <location>
        <begin position="24"/>
        <end position="52"/>
    </location>
</feature>
<dbReference type="RefSeq" id="WP_209655503.1">
    <property type="nucleotide sequence ID" value="NZ_JAGJCB010000011.1"/>
</dbReference>
<comment type="caution">
    <text evidence="3">The sequence shown here is derived from an EMBL/GenBank/DDBJ whole genome shotgun (WGS) entry which is preliminary data.</text>
</comment>
<organism evidence="3 4">
    <name type="scientific">Mariniflexile gromovii</name>
    <dbReference type="NCBI Taxonomy" id="362523"/>
    <lineage>
        <taxon>Bacteria</taxon>
        <taxon>Pseudomonadati</taxon>
        <taxon>Bacteroidota</taxon>
        <taxon>Flavobacteriia</taxon>
        <taxon>Flavobacteriales</taxon>
        <taxon>Flavobacteriaceae</taxon>
        <taxon>Mariniflexile</taxon>
    </lineage>
</organism>
<proteinExistence type="predicted"/>
<dbReference type="Proteomes" id="UP000670776">
    <property type="component" value="Unassembled WGS sequence"/>
</dbReference>
<gene>
    <name evidence="3" type="ORF">J8H85_12305</name>
</gene>
<name>A0ABS4BVK3_9FLAO</name>
<protein>
    <submittedName>
        <fullName evidence="3">Uncharacterized protein</fullName>
    </submittedName>
</protein>
<evidence type="ECO:0000313" key="3">
    <source>
        <dbReference type="EMBL" id="MBP0904614.1"/>
    </source>
</evidence>